<dbReference type="GO" id="GO:1900376">
    <property type="term" value="P:regulation of secondary metabolite biosynthetic process"/>
    <property type="evidence" value="ECO:0007669"/>
    <property type="project" value="TreeGrafter"/>
</dbReference>
<keyword evidence="6" id="KW-0804">Transcription</keyword>
<dbReference type="PANTHER" id="PTHR33202">
    <property type="entry name" value="ZINC UPTAKE REGULATION PROTEIN"/>
    <property type="match status" value="1"/>
</dbReference>
<dbReference type="GO" id="GO:0045892">
    <property type="term" value="P:negative regulation of DNA-templated transcription"/>
    <property type="evidence" value="ECO:0007669"/>
    <property type="project" value="TreeGrafter"/>
</dbReference>
<dbReference type="InterPro" id="IPR036390">
    <property type="entry name" value="WH_DNA-bd_sf"/>
</dbReference>
<feature type="binding site" evidence="7">
    <location>
        <position position="104"/>
    </location>
    <ligand>
        <name>Zn(2+)</name>
        <dbReference type="ChEBI" id="CHEBI:29105"/>
    </ligand>
</feature>
<evidence type="ECO:0000256" key="4">
    <source>
        <dbReference type="ARBA" id="ARBA00023015"/>
    </source>
</evidence>
<keyword evidence="5" id="KW-0238">DNA-binding</keyword>
<dbReference type="EMBL" id="JQAX01000001">
    <property type="protein sequence ID" value="KRN33437.1"/>
    <property type="molecule type" value="Genomic_DNA"/>
</dbReference>
<gene>
    <name evidence="8" type="ORF">IV68_GL000237</name>
</gene>
<dbReference type="GO" id="GO:0000976">
    <property type="term" value="F:transcription cis-regulatory region binding"/>
    <property type="evidence" value="ECO:0007669"/>
    <property type="project" value="TreeGrafter"/>
</dbReference>
<feature type="binding site" evidence="7">
    <location>
        <position position="141"/>
    </location>
    <ligand>
        <name>Zn(2+)</name>
        <dbReference type="ChEBI" id="CHEBI:29105"/>
    </ligand>
</feature>
<evidence type="ECO:0000256" key="2">
    <source>
        <dbReference type="ARBA" id="ARBA00022491"/>
    </source>
</evidence>
<dbReference type="Proteomes" id="UP000051296">
    <property type="component" value="Unassembled WGS sequence"/>
</dbReference>
<dbReference type="GO" id="GO:0008270">
    <property type="term" value="F:zinc ion binding"/>
    <property type="evidence" value="ECO:0007669"/>
    <property type="project" value="TreeGrafter"/>
</dbReference>
<keyword evidence="3 7" id="KW-0862">Zinc</keyword>
<keyword evidence="7" id="KW-0479">Metal-binding</keyword>
<organism evidence="8 9">
    <name type="scientific">Weissella halotolerans DSM 20190</name>
    <dbReference type="NCBI Taxonomy" id="1123500"/>
    <lineage>
        <taxon>Bacteria</taxon>
        <taxon>Bacillati</taxon>
        <taxon>Bacillota</taxon>
        <taxon>Bacilli</taxon>
        <taxon>Lactobacillales</taxon>
        <taxon>Lactobacillaceae</taxon>
        <taxon>Weissella</taxon>
    </lineage>
</organism>
<dbReference type="eggNOG" id="COG0735">
    <property type="taxonomic scope" value="Bacteria"/>
</dbReference>
<dbReference type="AlphaFoldDB" id="A0A0R2G9S4"/>
<evidence type="ECO:0000256" key="6">
    <source>
        <dbReference type="ARBA" id="ARBA00023163"/>
    </source>
</evidence>
<dbReference type="PATRIC" id="fig|1123500.6.peg.235"/>
<keyword evidence="2" id="KW-0678">Repressor</keyword>
<evidence type="ECO:0000256" key="5">
    <source>
        <dbReference type="ARBA" id="ARBA00023125"/>
    </source>
</evidence>
<evidence type="ECO:0000256" key="7">
    <source>
        <dbReference type="PIRSR" id="PIRSR602481-1"/>
    </source>
</evidence>
<dbReference type="PANTHER" id="PTHR33202:SF8">
    <property type="entry name" value="PEROXIDE-RESPONSIVE REPRESSOR PERR"/>
    <property type="match status" value="1"/>
</dbReference>
<keyword evidence="4" id="KW-0805">Transcription regulation</keyword>
<name>A0A0R2G9S4_9LACO</name>
<reference evidence="8 9" key="1">
    <citation type="journal article" date="2015" name="Genome Announc.">
        <title>Expanding the biotechnology potential of lactobacilli through comparative genomics of 213 strains and associated genera.</title>
        <authorList>
            <person name="Sun Z."/>
            <person name="Harris H.M."/>
            <person name="McCann A."/>
            <person name="Guo C."/>
            <person name="Argimon S."/>
            <person name="Zhang W."/>
            <person name="Yang X."/>
            <person name="Jeffery I.B."/>
            <person name="Cooney J.C."/>
            <person name="Kagawa T.F."/>
            <person name="Liu W."/>
            <person name="Song Y."/>
            <person name="Salvetti E."/>
            <person name="Wrobel A."/>
            <person name="Rasinkangas P."/>
            <person name="Parkhill J."/>
            <person name="Rea M.C."/>
            <person name="O'Sullivan O."/>
            <person name="Ritari J."/>
            <person name="Douillard F.P."/>
            <person name="Paul Ross R."/>
            <person name="Yang R."/>
            <person name="Briner A.E."/>
            <person name="Felis G.E."/>
            <person name="de Vos W.M."/>
            <person name="Barrangou R."/>
            <person name="Klaenhammer T.R."/>
            <person name="Caufield P.W."/>
            <person name="Cui Y."/>
            <person name="Zhang H."/>
            <person name="O'Toole P.W."/>
        </authorList>
    </citation>
    <scope>NUCLEOTIDE SEQUENCE [LARGE SCALE GENOMIC DNA]</scope>
    <source>
        <strain evidence="8 9">DSM 20190</strain>
    </source>
</reference>
<feature type="binding site" evidence="7">
    <location>
        <position position="101"/>
    </location>
    <ligand>
        <name>Zn(2+)</name>
        <dbReference type="ChEBI" id="CHEBI:29105"/>
    </ligand>
</feature>
<sequence length="156" mass="17712">MAQPTMVDDYQAALVTLQEAGHKLTAPRKTILHYLVSTDQYPTADMIYQDLLKQGHQYSLATIYNTLDILETCQLVLAIDSEQDGKRHYDYFGHPHYHVICVRCGRIADANNFDFSQLPNAASQATGYHIQNYEVMVKGLCPQCQERLATDQTEID</sequence>
<evidence type="ECO:0000313" key="8">
    <source>
        <dbReference type="EMBL" id="KRN33437.1"/>
    </source>
</evidence>
<dbReference type="Gene3D" id="3.30.1490.190">
    <property type="match status" value="1"/>
</dbReference>
<comment type="caution">
    <text evidence="8">The sequence shown here is derived from an EMBL/GenBank/DDBJ whole genome shotgun (WGS) entry which is preliminary data.</text>
</comment>
<comment type="similarity">
    <text evidence="1">Belongs to the Fur family.</text>
</comment>
<keyword evidence="9" id="KW-1185">Reference proteome</keyword>
<dbReference type="Gene3D" id="1.10.10.10">
    <property type="entry name" value="Winged helix-like DNA-binding domain superfamily/Winged helix DNA-binding domain"/>
    <property type="match status" value="1"/>
</dbReference>
<evidence type="ECO:0000313" key="9">
    <source>
        <dbReference type="Proteomes" id="UP000051296"/>
    </source>
</evidence>
<dbReference type="RefSeq" id="WP_236695784.1">
    <property type="nucleotide sequence ID" value="NZ_ATUU01000001.1"/>
</dbReference>
<feature type="binding site" evidence="7">
    <location>
        <position position="144"/>
    </location>
    <ligand>
        <name>Zn(2+)</name>
        <dbReference type="ChEBI" id="CHEBI:29105"/>
    </ligand>
</feature>
<dbReference type="InParanoid" id="A0A0R2G9S4"/>
<evidence type="ECO:0008006" key="10">
    <source>
        <dbReference type="Google" id="ProtNLM"/>
    </source>
</evidence>
<proteinExistence type="inferred from homology"/>
<dbReference type="SUPFAM" id="SSF46785">
    <property type="entry name" value="Winged helix' DNA-binding domain"/>
    <property type="match status" value="1"/>
</dbReference>
<comment type="cofactor">
    <cofactor evidence="7">
        <name>Zn(2+)</name>
        <dbReference type="ChEBI" id="CHEBI:29105"/>
    </cofactor>
    <text evidence="7">Binds 1 zinc ion per subunit.</text>
</comment>
<protein>
    <recommendedName>
        <fullName evidence="10">Transcriptional repressor</fullName>
    </recommendedName>
</protein>
<dbReference type="CDD" id="cd07153">
    <property type="entry name" value="Fur_like"/>
    <property type="match status" value="1"/>
</dbReference>
<dbReference type="STRING" id="1123500.GCA_000420365_00267"/>
<dbReference type="Pfam" id="PF01475">
    <property type="entry name" value="FUR"/>
    <property type="match status" value="1"/>
</dbReference>
<evidence type="ECO:0000256" key="1">
    <source>
        <dbReference type="ARBA" id="ARBA00007957"/>
    </source>
</evidence>
<evidence type="ECO:0000256" key="3">
    <source>
        <dbReference type="ARBA" id="ARBA00022833"/>
    </source>
</evidence>
<accession>A0A0R2G9S4</accession>
<dbReference type="FunCoup" id="A0A0R2G9S4">
    <property type="interactions" value="190"/>
</dbReference>
<dbReference type="GO" id="GO:0003700">
    <property type="term" value="F:DNA-binding transcription factor activity"/>
    <property type="evidence" value="ECO:0007669"/>
    <property type="project" value="InterPro"/>
</dbReference>
<dbReference type="InterPro" id="IPR043135">
    <property type="entry name" value="Fur_C"/>
</dbReference>
<dbReference type="InterPro" id="IPR036388">
    <property type="entry name" value="WH-like_DNA-bd_sf"/>
</dbReference>
<dbReference type="InterPro" id="IPR002481">
    <property type="entry name" value="FUR"/>
</dbReference>